<dbReference type="GeneID" id="41588645"/>
<reference evidence="5 8" key="1">
    <citation type="submission" date="2016-04" db="EMBL/GenBank/DDBJ databases">
        <authorList>
            <person name="Evans L.H."/>
            <person name="Alamgir A."/>
            <person name="Owens N."/>
            <person name="Weber N.D."/>
            <person name="Virtaneva K."/>
            <person name="Barbian K."/>
            <person name="Babar A."/>
            <person name="Rosenke K."/>
        </authorList>
    </citation>
    <scope>NUCLEOTIDE SEQUENCE [LARGE SCALE GENOMIC DNA]</scope>
    <source>
        <strain evidence="5">S5</strain>
        <strain evidence="8">S5(T) (JCM 30642 \VKM B-2941)</strain>
    </source>
</reference>
<organism evidence="5 8">
    <name type="scientific">Cuniculiplasma divulgatum</name>
    <dbReference type="NCBI Taxonomy" id="1673428"/>
    <lineage>
        <taxon>Archaea</taxon>
        <taxon>Methanobacteriati</taxon>
        <taxon>Thermoplasmatota</taxon>
        <taxon>Thermoplasmata</taxon>
        <taxon>Thermoplasmatales</taxon>
        <taxon>Cuniculiplasmataceae</taxon>
        <taxon>Cuniculiplasma</taxon>
    </lineage>
</organism>
<sequence length="214" mass="24357">MAGERSNKRTKDKWKEKKWYRIMAPSQLGGKEIAMTVGTGPDSIKGRVVEIPISDFSGNFKKSNAKLEFKVLDCVGTKCSTIFVGHSVNDDYIRRMVRRRKERIDIVKDVKTTDGYEFVLKVVAVTENKLTSAKSVELRNAITQIVSEKVKNMDYFEFARFIIEDESVSEILNGVKDIYPLKKLEFRKSELTSTGEKYNFSVPEDAPAEEVPAQ</sequence>
<proteinExistence type="inferred from homology"/>
<dbReference type="InterPro" id="IPR001593">
    <property type="entry name" value="Ribosomal_eS1"/>
</dbReference>
<accession>A0A1N5VJT7</accession>
<gene>
    <name evidence="3" type="primary">rps3ae</name>
    <name evidence="6" type="ORF">CPM_1399</name>
    <name evidence="5" type="ORF">CSP5_1400</name>
</gene>
<dbReference type="STRING" id="1673428.CPM_1399"/>
<evidence type="ECO:0000313" key="7">
    <source>
        <dbReference type="Proteomes" id="UP000187822"/>
    </source>
</evidence>
<dbReference type="InterPro" id="IPR030838">
    <property type="entry name" value="Ribosomal_eS1_arc"/>
</dbReference>
<feature type="region of interest" description="Disordered" evidence="4">
    <location>
        <begin position="191"/>
        <end position="214"/>
    </location>
</feature>
<dbReference type="GO" id="GO:0005840">
    <property type="term" value="C:ribosome"/>
    <property type="evidence" value="ECO:0007669"/>
    <property type="project" value="UniProtKB-KW"/>
</dbReference>
<name>A0A1N5VJT7_9ARCH</name>
<dbReference type="GO" id="GO:0006412">
    <property type="term" value="P:translation"/>
    <property type="evidence" value="ECO:0007669"/>
    <property type="project" value="UniProtKB-UniRule"/>
</dbReference>
<dbReference type="GO" id="GO:0003735">
    <property type="term" value="F:structural constituent of ribosome"/>
    <property type="evidence" value="ECO:0007669"/>
    <property type="project" value="InterPro"/>
</dbReference>
<keyword evidence="7" id="KW-1185">Reference proteome</keyword>
<dbReference type="GO" id="GO:1990904">
    <property type="term" value="C:ribonucleoprotein complex"/>
    <property type="evidence" value="ECO:0007669"/>
    <property type="project" value="UniProtKB-KW"/>
</dbReference>
<dbReference type="HAMAP" id="MF_00359">
    <property type="entry name" value="Ribosomal_eS1"/>
    <property type="match status" value="1"/>
</dbReference>
<dbReference type="SMART" id="SM01397">
    <property type="entry name" value="Ribosomal_S3Ae"/>
    <property type="match status" value="1"/>
</dbReference>
<dbReference type="Proteomes" id="UP000195607">
    <property type="component" value="Chromosome I"/>
</dbReference>
<dbReference type="AlphaFoldDB" id="A0A1N5VJT7"/>
<comment type="similarity">
    <text evidence="3">Belongs to the eukaryotic ribosomal protein eS1 family.</text>
</comment>
<dbReference type="OrthoDB" id="30639at2157"/>
<dbReference type="RefSeq" id="WP_021788882.1">
    <property type="nucleotide sequence ID" value="NZ_LT671858.1"/>
</dbReference>
<evidence type="ECO:0000256" key="4">
    <source>
        <dbReference type="SAM" id="MobiDB-lite"/>
    </source>
</evidence>
<evidence type="ECO:0000256" key="2">
    <source>
        <dbReference type="ARBA" id="ARBA00023274"/>
    </source>
</evidence>
<dbReference type="Pfam" id="PF01015">
    <property type="entry name" value="Ribosomal_S3Ae"/>
    <property type="match status" value="1"/>
</dbReference>
<evidence type="ECO:0000313" key="6">
    <source>
        <dbReference type="EMBL" id="SJK85198.1"/>
    </source>
</evidence>
<reference evidence="7" key="3">
    <citation type="submission" date="2016-06" db="EMBL/GenBank/DDBJ databases">
        <authorList>
            <person name="Toshchakov V.S."/>
        </authorList>
    </citation>
    <scope>NUCLEOTIDE SEQUENCE [LARGE SCALE GENOMIC DNA]</scope>
    <source>
        <strain>PM4 (JCM 30641</strain>
        <strain evidence="7">\VKM B-2940)</strain>
    </source>
</reference>
<protein>
    <recommendedName>
        <fullName evidence="3">Small ribosomal subunit protein eS1</fullName>
    </recommendedName>
</protein>
<evidence type="ECO:0000256" key="3">
    <source>
        <dbReference type="HAMAP-Rule" id="MF_00359"/>
    </source>
</evidence>
<dbReference type="KEGG" id="cdiv:CPM_1399"/>
<dbReference type="EMBL" id="LT719092">
    <property type="protein sequence ID" value="SJK85198.1"/>
    <property type="molecule type" value="Genomic_DNA"/>
</dbReference>
<reference evidence="6" key="2">
    <citation type="submission" date="2016-06" db="EMBL/GenBank/DDBJ databases">
        <authorList>
            <person name="Olsen C.W."/>
            <person name="Carey S."/>
            <person name="Hinshaw L."/>
            <person name="Karasin A.I."/>
        </authorList>
    </citation>
    <scope>NUCLEOTIDE SEQUENCE [LARGE SCALE GENOMIC DNA]</scope>
    <source>
        <strain evidence="6">PM4</strain>
    </source>
</reference>
<dbReference type="NCBIfam" id="NF003142">
    <property type="entry name" value="PRK04057.1"/>
    <property type="match status" value="1"/>
</dbReference>
<evidence type="ECO:0000313" key="5">
    <source>
        <dbReference type="EMBL" id="SIM73016.1"/>
    </source>
</evidence>
<evidence type="ECO:0000256" key="1">
    <source>
        <dbReference type="ARBA" id="ARBA00022980"/>
    </source>
</evidence>
<dbReference type="EMBL" id="LT671858">
    <property type="protein sequence ID" value="SIM73016.1"/>
    <property type="molecule type" value="Genomic_DNA"/>
</dbReference>
<keyword evidence="1 3" id="KW-0689">Ribosomal protein</keyword>
<dbReference type="Proteomes" id="UP000187822">
    <property type="component" value="Chromosome I"/>
</dbReference>
<evidence type="ECO:0000313" key="8">
    <source>
        <dbReference type="Proteomes" id="UP000195607"/>
    </source>
</evidence>
<keyword evidence="2 3" id="KW-0687">Ribonucleoprotein</keyword>